<sequence>MTSSSSSSSSAGQLLSDLKSTTQAVRNKDWLSAGLGGASTAADLLSASSDPLAALTSAGFGMITELVRFLEEPLKQLQGDSSSVSSHSQGLSDTGTQVSSVADDYRQSTGPETSSWSGPAASGYQDTSSQHADGVDAVGTASTALASAVSGAGEVVGKAQAEVGGLISEAVGQIIPLMTQAVAAAPATFGASIAAAIPQAVTIATQYGGQIAQKLGVLLSDSKNLLQLITSVTKGLEAVTQLMTQLSEQGSSQSDSSSADSSSSLSSSDQSSSSYPDSTAQSSSYSDGTNQDSTTTSDLGTTPYAGTSTDPAAAKAVSPA</sequence>
<dbReference type="AlphaFoldDB" id="A0A1H8YG96"/>
<keyword evidence="3" id="KW-1185">Reference proteome</keyword>
<evidence type="ECO:0000313" key="3">
    <source>
        <dbReference type="Proteomes" id="UP000198582"/>
    </source>
</evidence>
<feature type="region of interest" description="Disordered" evidence="1">
    <location>
        <begin position="79"/>
        <end position="133"/>
    </location>
</feature>
<feature type="compositionally biased region" description="Polar residues" evidence="1">
    <location>
        <begin position="290"/>
        <end position="310"/>
    </location>
</feature>
<dbReference type="EMBL" id="FOEF01000015">
    <property type="protein sequence ID" value="SEP51230.1"/>
    <property type="molecule type" value="Genomic_DNA"/>
</dbReference>
<name>A0A1H8YG96_9PSEU</name>
<feature type="compositionally biased region" description="Polar residues" evidence="1">
    <location>
        <begin position="107"/>
        <end position="117"/>
    </location>
</feature>
<protein>
    <submittedName>
        <fullName evidence="2">Uncharacterized protein</fullName>
    </submittedName>
</protein>
<dbReference type="InterPro" id="IPR036689">
    <property type="entry name" value="ESAT-6-like_sf"/>
</dbReference>
<proteinExistence type="predicted"/>
<evidence type="ECO:0000256" key="1">
    <source>
        <dbReference type="SAM" id="MobiDB-lite"/>
    </source>
</evidence>
<accession>A0A1H8YG96</accession>
<organism evidence="2 3">
    <name type="scientific">Amycolatopsis saalfeldensis</name>
    <dbReference type="NCBI Taxonomy" id="394193"/>
    <lineage>
        <taxon>Bacteria</taxon>
        <taxon>Bacillati</taxon>
        <taxon>Actinomycetota</taxon>
        <taxon>Actinomycetes</taxon>
        <taxon>Pseudonocardiales</taxon>
        <taxon>Pseudonocardiaceae</taxon>
        <taxon>Amycolatopsis</taxon>
    </lineage>
</organism>
<reference evidence="2 3" key="1">
    <citation type="submission" date="2016-10" db="EMBL/GenBank/DDBJ databases">
        <authorList>
            <person name="de Groot N.N."/>
        </authorList>
    </citation>
    <scope>NUCLEOTIDE SEQUENCE [LARGE SCALE GENOMIC DNA]</scope>
    <source>
        <strain evidence="2 3">DSM 44993</strain>
    </source>
</reference>
<feature type="compositionally biased region" description="Low complexity" evidence="1">
    <location>
        <begin position="79"/>
        <end position="93"/>
    </location>
</feature>
<dbReference type="SUPFAM" id="SSF140453">
    <property type="entry name" value="EsxAB dimer-like"/>
    <property type="match status" value="1"/>
</dbReference>
<feature type="compositionally biased region" description="Low complexity" evidence="1">
    <location>
        <begin position="247"/>
        <end position="289"/>
    </location>
</feature>
<dbReference type="Gene3D" id="1.10.287.1060">
    <property type="entry name" value="ESAT-6-like"/>
    <property type="match status" value="1"/>
</dbReference>
<dbReference type="Proteomes" id="UP000198582">
    <property type="component" value="Unassembled WGS sequence"/>
</dbReference>
<gene>
    <name evidence="2" type="ORF">SAMN04489732_115203</name>
</gene>
<dbReference type="RefSeq" id="WP_245787569.1">
    <property type="nucleotide sequence ID" value="NZ_FOEF01000015.1"/>
</dbReference>
<dbReference type="STRING" id="394193.SAMN04489732_115203"/>
<feature type="region of interest" description="Disordered" evidence="1">
    <location>
        <begin position="247"/>
        <end position="320"/>
    </location>
</feature>
<evidence type="ECO:0000313" key="2">
    <source>
        <dbReference type="EMBL" id="SEP51230.1"/>
    </source>
</evidence>